<comment type="caution">
    <text evidence="2">The sequence shown here is derived from an EMBL/GenBank/DDBJ whole genome shotgun (WGS) entry which is preliminary data.</text>
</comment>
<feature type="compositionally biased region" description="Polar residues" evidence="1">
    <location>
        <begin position="357"/>
        <end position="377"/>
    </location>
</feature>
<name>A0A0K9Q4Q5_ZOSMR</name>
<dbReference type="EMBL" id="LFYR01000056">
    <property type="protein sequence ID" value="KMZ76256.1"/>
    <property type="molecule type" value="Genomic_DNA"/>
</dbReference>
<protein>
    <submittedName>
        <fullName evidence="2">Uncharacterized protein</fullName>
    </submittedName>
</protein>
<evidence type="ECO:0000313" key="3">
    <source>
        <dbReference type="Proteomes" id="UP000036987"/>
    </source>
</evidence>
<feature type="compositionally biased region" description="Basic and acidic residues" evidence="1">
    <location>
        <begin position="347"/>
        <end position="356"/>
    </location>
</feature>
<reference evidence="3" key="1">
    <citation type="journal article" date="2016" name="Nature">
        <title>The genome of the seagrass Zostera marina reveals angiosperm adaptation to the sea.</title>
        <authorList>
            <person name="Olsen J.L."/>
            <person name="Rouze P."/>
            <person name="Verhelst B."/>
            <person name="Lin Y.-C."/>
            <person name="Bayer T."/>
            <person name="Collen J."/>
            <person name="Dattolo E."/>
            <person name="De Paoli E."/>
            <person name="Dittami S."/>
            <person name="Maumus F."/>
            <person name="Michel G."/>
            <person name="Kersting A."/>
            <person name="Lauritano C."/>
            <person name="Lohaus R."/>
            <person name="Toepel M."/>
            <person name="Tonon T."/>
            <person name="Vanneste K."/>
            <person name="Amirebrahimi M."/>
            <person name="Brakel J."/>
            <person name="Bostroem C."/>
            <person name="Chovatia M."/>
            <person name="Grimwood J."/>
            <person name="Jenkins J.W."/>
            <person name="Jueterbock A."/>
            <person name="Mraz A."/>
            <person name="Stam W.T."/>
            <person name="Tice H."/>
            <person name="Bornberg-Bauer E."/>
            <person name="Green P.J."/>
            <person name="Pearson G.A."/>
            <person name="Procaccini G."/>
            <person name="Duarte C.M."/>
            <person name="Schmutz J."/>
            <person name="Reusch T.B.H."/>
            <person name="Van de Peer Y."/>
        </authorList>
    </citation>
    <scope>NUCLEOTIDE SEQUENCE [LARGE SCALE GENOMIC DNA]</scope>
    <source>
        <strain evidence="3">cv. Finnish</strain>
    </source>
</reference>
<dbReference type="Proteomes" id="UP000036987">
    <property type="component" value="Unassembled WGS sequence"/>
</dbReference>
<proteinExistence type="predicted"/>
<evidence type="ECO:0000256" key="1">
    <source>
        <dbReference type="SAM" id="MobiDB-lite"/>
    </source>
</evidence>
<feature type="region of interest" description="Disordered" evidence="1">
    <location>
        <begin position="347"/>
        <end position="377"/>
    </location>
</feature>
<feature type="compositionally biased region" description="Basic and acidic residues" evidence="1">
    <location>
        <begin position="58"/>
        <end position="71"/>
    </location>
</feature>
<accession>A0A0K9Q4Q5</accession>
<feature type="region of interest" description="Disordered" evidence="1">
    <location>
        <begin position="311"/>
        <end position="330"/>
    </location>
</feature>
<feature type="region of interest" description="Disordered" evidence="1">
    <location>
        <begin position="45"/>
        <end position="88"/>
    </location>
</feature>
<evidence type="ECO:0000313" key="2">
    <source>
        <dbReference type="EMBL" id="KMZ76256.1"/>
    </source>
</evidence>
<sequence length="377" mass="43709">MMWYCLNEYEECHGDFVWSCEECTQPVIPTTSVCQEEGISIQTNDNLIPPALSSTSRRPREEIGDIRESSKKKYQKNTRGKNKDHTYHHPPVGEKFKVIWNHSGEPVCNKAGKSFKTKLGMIARRNNIFPIDKSWKEQTQESMDNALKEIEAEFDYNDNPQASRYINLKMNKFWRNNYTILVEKFAFSDLSDSEIVQSIPLTVDSQQFLRRLRYFESEDGQIQKGMSEEDAWLQVMEITYHNQEKIANVIKYVRGEEGEKFMKSESISKIDLIKYSLEKVVGKNNKNRYLARGEMANLSKNTPARFFRNVSKGKSIDESSSQPDNWEEKMEDRIVAKVVKALKEELRNKEINKEMHTSPNGDIQSSKGSTRVPSPSD</sequence>
<organism evidence="2 3">
    <name type="scientific">Zostera marina</name>
    <name type="common">Eelgrass</name>
    <dbReference type="NCBI Taxonomy" id="29655"/>
    <lineage>
        <taxon>Eukaryota</taxon>
        <taxon>Viridiplantae</taxon>
        <taxon>Streptophyta</taxon>
        <taxon>Embryophyta</taxon>
        <taxon>Tracheophyta</taxon>
        <taxon>Spermatophyta</taxon>
        <taxon>Magnoliopsida</taxon>
        <taxon>Liliopsida</taxon>
        <taxon>Zosteraceae</taxon>
        <taxon>Zostera</taxon>
    </lineage>
</organism>
<feature type="compositionally biased region" description="Polar residues" evidence="1">
    <location>
        <begin position="45"/>
        <end position="56"/>
    </location>
</feature>
<gene>
    <name evidence="2" type="ORF">ZOSMA_104G00080</name>
</gene>
<dbReference type="AlphaFoldDB" id="A0A0K9Q4Q5"/>
<keyword evidence="3" id="KW-1185">Reference proteome</keyword>